<evidence type="ECO:0000256" key="4">
    <source>
        <dbReference type="ARBA" id="ARBA00023136"/>
    </source>
</evidence>
<keyword evidence="4 6" id="KW-0472">Membrane</keyword>
<feature type="transmembrane region" description="Helical" evidence="6">
    <location>
        <begin position="162"/>
        <end position="181"/>
    </location>
</feature>
<evidence type="ECO:0000313" key="7">
    <source>
        <dbReference type="EMBL" id="GDY28581.1"/>
    </source>
</evidence>
<proteinExistence type="predicted"/>
<feature type="transmembrane region" description="Helical" evidence="6">
    <location>
        <begin position="227"/>
        <end position="247"/>
    </location>
</feature>
<feature type="region of interest" description="Disordered" evidence="5">
    <location>
        <begin position="1"/>
        <end position="26"/>
    </location>
</feature>
<evidence type="ECO:0000256" key="1">
    <source>
        <dbReference type="ARBA" id="ARBA00004141"/>
    </source>
</evidence>
<accession>A0A4D4IWL3</accession>
<feature type="transmembrane region" description="Helical" evidence="6">
    <location>
        <begin position="285"/>
        <end position="305"/>
    </location>
</feature>
<dbReference type="InterPro" id="IPR000537">
    <property type="entry name" value="UbiA_prenyltransferase"/>
</dbReference>
<dbReference type="GO" id="GO:0016765">
    <property type="term" value="F:transferase activity, transferring alkyl or aryl (other than methyl) groups"/>
    <property type="evidence" value="ECO:0007669"/>
    <property type="project" value="InterPro"/>
</dbReference>
<dbReference type="OrthoDB" id="3212588at2"/>
<gene>
    <name evidence="7" type="ORF">GTS_02140</name>
</gene>
<evidence type="ECO:0000256" key="5">
    <source>
        <dbReference type="SAM" id="MobiDB-lite"/>
    </source>
</evidence>
<comment type="caution">
    <text evidence="7">The sequence shown here is derived from an EMBL/GenBank/DDBJ whole genome shotgun (WGS) entry which is preliminary data.</text>
</comment>
<dbReference type="EMBL" id="BJFL01000001">
    <property type="protein sequence ID" value="GDY28581.1"/>
    <property type="molecule type" value="Genomic_DNA"/>
</dbReference>
<organism evidence="7 8">
    <name type="scientific">Gandjariella thermophila</name>
    <dbReference type="NCBI Taxonomy" id="1931992"/>
    <lineage>
        <taxon>Bacteria</taxon>
        <taxon>Bacillati</taxon>
        <taxon>Actinomycetota</taxon>
        <taxon>Actinomycetes</taxon>
        <taxon>Pseudonocardiales</taxon>
        <taxon>Pseudonocardiaceae</taxon>
        <taxon>Gandjariella</taxon>
    </lineage>
</organism>
<reference evidence="8" key="1">
    <citation type="submission" date="2019-04" db="EMBL/GenBank/DDBJ databases">
        <title>Draft genome sequence of Pseudonocardiaceae bacterium SL3-2-4.</title>
        <authorList>
            <person name="Ningsih F."/>
            <person name="Yokota A."/>
            <person name="Sakai Y."/>
            <person name="Nanatani K."/>
            <person name="Yabe S."/>
            <person name="Oetari A."/>
            <person name="Sjamsuridzal W."/>
        </authorList>
    </citation>
    <scope>NUCLEOTIDE SEQUENCE [LARGE SCALE GENOMIC DNA]</scope>
    <source>
        <strain evidence="8">SL3-2-4</strain>
    </source>
</reference>
<feature type="transmembrane region" description="Helical" evidence="6">
    <location>
        <begin position="117"/>
        <end position="150"/>
    </location>
</feature>
<feature type="transmembrane region" description="Helical" evidence="6">
    <location>
        <begin position="187"/>
        <end position="206"/>
    </location>
</feature>
<dbReference type="Proteomes" id="UP000298860">
    <property type="component" value="Unassembled WGS sequence"/>
</dbReference>
<evidence type="ECO:0000313" key="8">
    <source>
        <dbReference type="Proteomes" id="UP000298860"/>
    </source>
</evidence>
<comment type="subcellular location">
    <subcellularLocation>
        <location evidence="1">Membrane</location>
        <topology evidence="1">Multi-pass membrane protein</topology>
    </subcellularLocation>
</comment>
<keyword evidence="3 6" id="KW-1133">Transmembrane helix</keyword>
<dbReference type="InterPro" id="IPR044878">
    <property type="entry name" value="UbiA_sf"/>
</dbReference>
<keyword evidence="2 6" id="KW-0812">Transmembrane</keyword>
<protein>
    <submittedName>
        <fullName evidence="7">Membrane protein</fullName>
    </submittedName>
</protein>
<sequence>MNGPFRSPAGHGAPARGDSRAGTLPGVSPSRFAPVAGLARAWHPEPGIAVTLVATALAVATGRPAAGVAAVSAAVLSGQLAVGWLNDFLDAERDIAVGRADKPVAAGTVPRRVVRDAAVLAGLACVPLSLLSGVTAGLVHLVGVAAALAYDVGVKATAASALPYAVAFGALPAFVVLGLPGHPAPPWWLVVGGALLGCAAHFANVLPDLGDDLAAGVRGLPHRLGPAGSRVAASGLLLAASLVLALGPGGGPTPFAVAALPVAVAALAVGQVLGRGPGSRAAFRAVMVAAGVDVLLLLAAGPTLVRR</sequence>
<dbReference type="AlphaFoldDB" id="A0A4D4IWL3"/>
<dbReference type="Gene3D" id="1.10.357.140">
    <property type="entry name" value="UbiA prenyltransferase"/>
    <property type="match status" value="1"/>
</dbReference>
<evidence type="ECO:0000256" key="2">
    <source>
        <dbReference type="ARBA" id="ARBA00022692"/>
    </source>
</evidence>
<dbReference type="Pfam" id="PF01040">
    <property type="entry name" value="UbiA"/>
    <property type="match status" value="1"/>
</dbReference>
<evidence type="ECO:0000256" key="6">
    <source>
        <dbReference type="SAM" id="Phobius"/>
    </source>
</evidence>
<feature type="transmembrane region" description="Helical" evidence="6">
    <location>
        <begin position="253"/>
        <end position="273"/>
    </location>
</feature>
<evidence type="ECO:0000256" key="3">
    <source>
        <dbReference type="ARBA" id="ARBA00022989"/>
    </source>
</evidence>
<name>A0A4D4IWL3_9PSEU</name>
<keyword evidence="8" id="KW-1185">Reference proteome</keyword>
<dbReference type="CDD" id="cd13956">
    <property type="entry name" value="PT_UbiA"/>
    <property type="match status" value="1"/>
</dbReference>
<dbReference type="GO" id="GO:0016020">
    <property type="term" value="C:membrane"/>
    <property type="evidence" value="ECO:0007669"/>
    <property type="project" value="UniProtKB-SubCell"/>
</dbReference>